<accession>A0A009P8E8</accession>
<evidence type="ECO:0000313" key="2">
    <source>
        <dbReference type="Proteomes" id="UP000021108"/>
    </source>
</evidence>
<organism evidence="1 2">
    <name type="scientific">Acinetobacter baumannii 625974</name>
    <dbReference type="NCBI Taxonomy" id="1310607"/>
    <lineage>
        <taxon>Bacteria</taxon>
        <taxon>Pseudomonadati</taxon>
        <taxon>Pseudomonadota</taxon>
        <taxon>Gammaproteobacteria</taxon>
        <taxon>Moraxellales</taxon>
        <taxon>Moraxellaceae</taxon>
        <taxon>Acinetobacter</taxon>
        <taxon>Acinetobacter calcoaceticus/baumannii complex</taxon>
    </lineage>
</organism>
<sequence>MQGNFIYSAFLCGSHSKIIIHIFCVQSYSEYDINGGVDRKL</sequence>
<gene>
    <name evidence="1" type="ORF">J506_3771</name>
</gene>
<comment type="caution">
    <text evidence="1">The sequence shown here is derived from an EMBL/GenBank/DDBJ whole genome shotgun (WGS) entry which is preliminary data.</text>
</comment>
<dbReference type="Proteomes" id="UP000021108">
    <property type="component" value="Unassembled WGS sequence"/>
</dbReference>
<protein>
    <submittedName>
        <fullName evidence="1">Uncharacterized protein</fullName>
    </submittedName>
</protein>
<proteinExistence type="predicted"/>
<reference evidence="1 2" key="1">
    <citation type="submission" date="2014-02" db="EMBL/GenBank/DDBJ databases">
        <title>Comparative genomics and transcriptomics to identify genetic mechanisms underlying the emergence of carbapenem resistant Acinetobacter baumannii (CRAb).</title>
        <authorList>
            <person name="Harris A.D."/>
            <person name="Johnson K.J."/>
            <person name="George J."/>
            <person name="Shefchek K."/>
            <person name="Daugherty S.C."/>
            <person name="Parankush S."/>
            <person name="Sadzewicz L."/>
            <person name="Tallon L."/>
            <person name="Sengamalay N."/>
            <person name="Hazen T.H."/>
            <person name="Rasko D.A."/>
        </authorList>
    </citation>
    <scope>NUCLEOTIDE SEQUENCE [LARGE SCALE GENOMIC DNA]</scope>
    <source>
        <strain evidence="1 2">625974</strain>
    </source>
</reference>
<name>A0A009P8E8_ACIBA</name>
<dbReference type="AlphaFoldDB" id="A0A009P8E8"/>
<evidence type="ECO:0000313" key="1">
    <source>
        <dbReference type="EMBL" id="EXC04537.1"/>
    </source>
</evidence>
<dbReference type="EMBL" id="JEXD01000058">
    <property type="protein sequence ID" value="EXC04537.1"/>
    <property type="molecule type" value="Genomic_DNA"/>
</dbReference>
<dbReference type="PATRIC" id="fig|1310607.3.peg.3645"/>